<accession>A0A6C0GFP8</accession>
<name>A0A6C0GFP8_9BACT</name>
<dbReference type="GO" id="GO:0022857">
    <property type="term" value="F:transmembrane transporter activity"/>
    <property type="evidence" value="ECO:0007669"/>
    <property type="project" value="TreeGrafter"/>
</dbReference>
<feature type="domain" description="MacB-like periplasmic core" evidence="9">
    <location>
        <begin position="21"/>
        <end position="249"/>
    </location>
</feature>
<keyword evidence="5 7" id="KW-0472">Membrane</keyword>
<keyword evidence="11" id="KW-1185">Reference proteome</keyword>
<evidence type="ECO:0000313" key="10">
    <source>
        <dbReference type="EMBL" id="QHT66871.1"/>
    </source>
</evidence>
<reference evidence="10 11" key="1">
    <citation type="submission" date="2020-01" db="EMBL/GenBank/DDBJ databases">
        <authorList>
            <person name="Kim M.K."/>
        </authorList>
    </citation>
    <scope>NUCLEOTIDE SEQUENCE [LARGE SCALE GENOMIC DNA]</scope>
    <source>
        <strain evidence="10 11">172606-1</strain>
    </source>
</reference>
<dbReference type="PANTHER" id="PTHR30572">
    <property type="entry name" value="MEMBRANE COMPONENT OF TRANSPORTER-RELATED"/>
    <property type="match status" value="1"/>
</dbReference>
<feature type="domain" description="ABC3 transporter permease C-terminal" evidence="8">
    <location>
        <begin position="290"/>
        <end position="404"/>
    </location>
</feature>
<comment type="subcellular location">
    <subcellularLocation>
        <location evidence="1">Cell membrane</location>
        <topology evidence="1">Multi-pass membrane protein</topology>
    </subcellularLocation>
</comment>
<dbReference type="Pfam" id="PF12704">
    <property type="entry name" value="MacB_PCD"/>
    <property type="match status" value="1"/>
</dbReference>
<dbReference type="AlphaFoldDB" id="A0A6C0GFP8"/>
<keyword evidence="2" id="KW-1003">Cell membrane</keyword>
<evidence type="ECO:0000256" key="2">
    <source>
        <dbReference type="ARBA" id="ARBA00022475"/>
    </source>
</evidence>
<dbReference type="Pfam" id="PF02687">
    <property type="entry name" value="FtsX"/>
    <property type="match status" value="1"/>
</dbReference>
<keyword evidence="4 7" id="KW-1133">Transmembrane helix</keyword>
<organism evidence="10 11">
    <name type="scientific">Rhodocytophaga rosea</name>
    <dbReference type="NCBI Taxonomy" id="2704465"/>
    <lineage>
        <taxon>Bacteria</taxon>
        <taxon>Pseudomonadati</taxon>
        <taxon>Bacteroidota</taxon>
        <taxon>Cytophagia</taxon>
        <taxon>Cytophagales</taxon>
        <taxon>Rhodocytophagaceae</taxon>
        <taxon>Rhodocytophaga</taxon>
    </lineage>
</organism>
<dbReference type="InterPro" id="IPR050250">
    <property type="entry name" value="Macrolide_Exporter_MacB"/>
</dbReference>
<evidence type="ECO:0000256" key="7">
    <source>
        <dbReference type="SAM" id="Phobius"/>
    </source>
</evidence>
<evidence type="ECO:0000256" key="6">
    <source>
        <dbReference type="ARBA" id="ARBA00038076"/>
    </source>
</evidence>
<dbReference type="RefSeq" id="WP_162442923.1">
    <property type="nucleotide sequence ID" value="NZ_CP048222.1"/>
</dbReference>
<evidence type="ECO:0000256" key="1">
    <source>
        <dbReference type="ARBA" id="ARBA00004651"/>
    </source>
</evidence>
<evidence type="ECO:0000259" key="8">
    <source>
        <dbReference type="Pfam" id="PF02687"/>
    </source>
</evidence>
<protein>
    <submittedName>
        <fullName evidence="10">FtsX-like permease family protein</fullName>
    </submittedName>
</protein>
<dbReference type="Proteomes" id="UP000480178">
    <property type="component" value="Chromosome"/>
</dbReference>
<dbReference type="InterPro" id="IPR025857">
    <property type="entry name" value="MacB_PCD"/>
</dbReference>
<comment type="similarity">
    <text evidence="6">Belongs to the ABC-4 integral membrane protein family.</text>
</comment>
<feature type="transmembrane region" description="Helical" evidence="7">
    <location>
        <begin position="21"/>
        <end position="42"/>
    </location>
</feature>
<gene>
    <name evidence="10" type="ORF">GXP67_09475</name>
</gene>
<dbReference type="EMBL" id="CP048222">
    <property type="protein sequence ID" value="QHT66871.1"/>
    <property type="molecule type" value="Genomic_DNA"/>
</dbReference>
<proteinExistence type="inferred from homology"/>
<evidence type="ECO:0000256" key="4">
    <source>
        <dbReference type="ARBA" id="ARBA00022989"/>
    </source>
</evidence>
<dbReference type="KEGG" id="rhoz:GXP67_09475"/>
<dbReference type="PANTHER" id="PTHR30572:SF4">
    <property type="entry name" value="ABC TRANSPORTER PERMEASE YTRF"/>
    <property type="match status" value="1"/>
</dbReference>
<dbReference type="GO" id="GO:0005886">
    <property type="term" value="C:plasma membrane"/>
    <property type="evidence" value="ECO:0007669"/>
    <property type="project" value="UniProtKB-SubCell"/>
</dbReference>
<feature type="transmembrane region" description="Helical" evidence="7">
    <location>
        <begin position="335"/>
        <end position="361"/>
    </location>
</feature>
<feature type="transmembrane region" description="Helical" evidence="7">
    <location>
        <begin position="282"/>
        <end position="306"/>
    </location>
</feature>
<feature type="transmembrane region" description="Helical" evidence="7">
    <location>
        <begin position="373"/>
        <end position="394"/>
    </location>
</feature>
<evidence type="ECO:0000313" key="11">
    <source>
        <dbReference type="Proteomes" id="UP000480178"/>
    </source>
</evidence>
<sequence>MNLVENIKEGIRSIQSNILRSVLTAMIIAIGIMSLVGILTAIESIRNSVESNFSQLGANTFDIEGTRPWRRQNAGKDEKVYPPIKFKEAMAFKERFNYPSDISMVVGITGNAEAKYLSKKTNPNVRVNGINENFIIIKGLILESGRNFSNIEMENAANVAIIGQEIKESLFEKTDPINKYVNVMGSKYKVVGILKKMGSIMGGGGNDRAIMIPVTTASRIATNNEPTYDLTISVWNPADLNNAVGEATALMRIIRRDELGRPDSFDILQNNSVAARLDDITGYLQIGGFVIGFITLLGASIGLMNIMMVSVTERTREIGIRKALGATPLRIRQQFLIEAIVICQLGGIAGVIFGILIGNFISTFISSGGFVIPWMWIIIGLTICVGVGLLSGYYPAYKASKLDPIESLRFE</sequence>
<evidence type="ECO:0000259" key="9">
    <source>
        <dbReference type="Pfam" id="PF12704"/>
    </source>
</evidence>
<dbReference type="InterPro" id="IPR003838">
    <property type="entry name" value="ABC3_permease_C"/>
</dbReference>
<keyword evidence="3 7" id="KW-0812">Transmembrane</keyword>
<evidence type="ECO:0000256" key="5">
    <source>
        <dbReference type="ARBA" id="ARBA00023136"/>
    </source>
</evidence>
<evidence type="ECO:0000256" key="3">
    <source>
        <dbReference type="ARBA" id="ARBA00022692"/>
    </source>
</evidence>